<dbReference type="SUPFAM" id="SSF161084">
    <property type="entry name" value="MAPEG domain-like"/>
    <property type="match status" value="1"/>
</dbReference>
<dbReference type="Proteomes" id="UP000444185">
    <property type="component" value="Unassembled WGS sequence"/>
</dbReference>
<sequence length="143" mass="15750">MQAQMLAPAAVLVVWSLAMLFWTAFTRFPAMKKSGMDLANAKPGGRGQDLEGVVPDKVQWKSHNYAHLMEQPTLFYAVTMIIALMGAAAGDVTAAWIYVGLRVIHSIWQATVNVVSVRFMLFIASTLALLYLAYRALVLTLFA</sequence>
<comment type="subcellular location">
    <subcellularLocation>
        <location evidence="1">Membrane</location>
    </subcellularLocation>
</comment>
<evidence type="ECO:0000313" key="6">
    <source>
        <dbReference type="EMBL" id="MXO51018.1"/>
    </source>
</evidence>
<dbReference type="Pfam" id="PF01124">
    <property type="entry name" value="MAPEG"/>
    <property type="match status" value="1"/>
</dbReference>
<dbReference type="EMBL" id="WTYF01000004">
    <property type="protein sequence ID" value="MXO51018.1"/>
    <property type="molecule type" value="Genomic_DNA"/>
</dbReference>
<evidence type="ECO:0000256" key="3">
    <source>
        <dbReference type="ARBA" id="ARBA00022989"/>
    </source>
</evidence>
<proteinExistence type="predicted"/>
<evidence type="ECO:0000256" key="1">
    <source>
        <dbReference type="ARBA" id="ARBA00004370"/>
    </source>
</evidence>
<feature type="transmembrane region" description="Helical" evidence="5">
    <location>
        <begin position="74"/>
        <end position="99"/>
    </location>
</feature>
<organism evidence="6 7">
    <name type="scientific">Qipengyuania gaetbuli</name>
    <dbReference type="NCBI Taxonomy" id="266952"/>
    <lineage>
        <taxon>Bacteria</taxon>
        <taxon>Pseudomonadati</taxon>
        <taxon>Pseudomonadota</taxon>
        <taxon>Alphaproteobacteria</taxon>
        <taxon>Sphingomonadales</taxon>
        <taxon>Erythrobacteraceae</taxon>
        <taxon>Qipengyuania</taxon>
    </lineage>
</organism>
<dbReference type="Gene3D" id="1.20.120.550">
    <property type="entry name" value="Membrane associated eicosanoid/glutathione metabolism-like domain"/>
    <property type="match status" value="1"/>
</dbReference>
<accession>A0A844Y1L9</accession>
<dbReference type="RefSeq" id="WP_160607558.1">
    <property type="nucleotide sequence ID" value="NZ_WTYF01000004.1"/>
</dbReference>
<keyword evidence="3 5" id="KW-1133">Transmembrane helix</keyword>
<name>A0A844Y1L9_9SPHN</name>
<feature type="transmembrane region" description="Helical" evidence="5">
    <location>
        <begin position="119"/>
        <end position="142"/>
    </location>
</feature>
<evidence type="ECO:0000256" key="2">
    <source>
        <dbReference type="ARBA" id="ARBA00022692"/>
    </source>
</evidence>
<keyword evidence="4 5" id="KW-0472">Membrane</keyword>
<evidence type="ECO:0000256" key="5">
    <source>
        <dbReference type="SAM" id="Phobius"/>
    </source>
</evidence>
<keyword evidence="2 5" id="KW-0812">Transmembrane</keyword>
<dbReference type="AlphaFoldDB" id="A0A844Y1L9"/>
<comment type="caution">
    <text evidence="6">The sequence shown here is derived from an EMBL/GenBank/DDBJ whole genome shotgun (WGS) entry which is preliminary data.</text>
</comment>
<reference evidence="6 7" key="1">
    <citation type="submission" date="2019-12" db="EMBL/GenBank/DDBJ databases">
        <title>Genomic-based taxomic classification of the family Erythrobacteraceae.</title>
        <authorList>
            <person name="Xu L."/>
        </authorList>
    </citation>
    <scope>NUCLEOTIDE SEQUENCE [LARGE SCALE GENOMIC DNA]</scope>
    <source>
        <strain evidence="6 7">DSM 16225</strain>
    </source>
</reference>
<evidence type="ECO:0000256" key="4">
    <source>
        <dbReference type="ARBA" id="ARBA00023136"/>
    </source>
</evidence>
<dbReference type="GO" id="GO:0016020">
    <property type="term" value="C:membrane"/>
    <property type="evidence" value="ECO:0007669"/>
    <property type="project" value="UniProtKB-SubCell"/>
</dbReference>
<keyword evidence="7" id="KW-1185">Reference proteome</keyword>
<feature type="transmembrane region" description="Helical" evidence="5">
    <location>
        <begin position="6"/>
        <end position="25"/>
    </location>
</feature>
<evidence type="ECO:0000313" key="7">
    <source>
        <dbReference type="Proteomes" id="UP000444185"/>
    </source>
</evidence>
<dbReference type="OrthoDB" id="5516290at2"/>
<gene>
    <name evidence="6" type="ORF">GRI42_06855</name>
</gene>
<protein>
    <submittedName>
        <fullName evidence="6">MAPEG family protein</fullName>
    </submittedName>
</protein>
<dbReference type="InterPro" id="IPR023352">
    <property type="entry name" value="MAPEG-like_dom_sf"/>
</dbReference>
<dbReference type="InterPro" id="IPR001129">
    <property type="entry name" value="Membr-assoc_MAPEG"/>
</dbReference>